<feature type="region of interest" description="Disordered" evidence="11">
    <location>
        <begin position="183"/>
        <end position="211"/>
    </location>
</feature>
<dbReference type="SUPFAM" id="SSF53335">
    <property type="entry name" value="S-adenosyl-L-methionine-dependent methyltransferases"/>
    <property type="match status" value="1"/>
</dbReference>
<evidence type="ECO:0000256" key="4">
    <source>
        <dbReference type="ARBA" id="ARBA00023098"/>
    </source>
</evidence>
<evidence type="ECO:0000313" key="13">
    <source>
        <dbReference type="EMBL" id="QIN77370.1"/>
    </source>
</evidence>
<gene>
    <name evidence="13" type="ORF">GBA65_01305</name>
</gene>
<evidence type="ECO:0000256" key="3">
    <source>
        <dbReference type="ARBA" id="ARBA00022793"/>
    </source>
</evidence>
<dbReference type="GO" id="GO:0008168">
    <property type="term" value="F:methyltransferase activity"/>
    <property type="evidence" value="ECO:0007669"/>
    <property type="project" value="UniProtKB-KW"/>
</dbReference>
<dbReference type="Proteomes" id="UP000502706">
    <property type="component" value="Chromosome"/>
</dbReference>
<proteinExistence type="predicted"/>
<dbReference type="KEGG" id="rmar:GBA65_01305"/>
<keyword evidence="9" id="KW-1208">Phospholipid metabolism</keyword>
<dbReference type="PANTHER" id="PTHR35809:SF1">
    <property type="entry name" value="ARCHAETIDYLSERINE DECARBOXYLASE PROENZYME-RELATED"/>
    <property type="match status" value="1"/>
</dbReference>
<dbReference type="InterPro" id="IPR003817">
    <property type="entry name" value="PS_Dcarbxylase"/>
</dbReference>
<keyword evidence="5" id="KW-0472">Membrane</keyword>
<dbReference type="Gene3D" id="3.40.50.150">
    <property type="entry name" value="Vaccinia Virus protein VP39"/>
    <property type="match status" value="1"/>
</dbReference>
<keyword evidence="3" id="KW-0210">Decarboxylase</keyword>
<keyword evidence="13" id="KW-0489">Methyltransferase</keyword>
<evidence type="ECO:0000256" key="7">
    <source>
        <dbReference type="ARBA" id="ARBA00023209"/>
    </source>
</evidence>
<keyword evidence="6" id="KW-0865">Zymogen</keyword>
<dbReference type="GO" id="GO:0008654">
    <property type="term" value="P:phospholipid biosynthetic process"/>
    <property type="evidence" value="ECO:0007669"/>
    <property type="project" value="UniProtKB-KW"/>
</dbReference>
<feature type="domain" description="Methyltransferase" evidence="12">
    <location>
        <begin position="57"/>
        <end position="154"/>
    </location>
</feature>
<keyword evidence="13" id="KW-0808">Transferase</keyword>
<dbReference type="InterPro" id="IPR029063">
    <property type="entry name" value="SAM-dependent_MTases_sf"/>
</dbReference>
<keyword evidence="2" id="KW-0444">Lipid biosynthesis</keyword>
<dbReference type="GO" id="GO:0004609">
    <property type="term" value="F:phosphatidylserine decarboxylase activity"/>
    <property type="evidence" value="ECO:0007669"/>
    <property type="project" value="InterPro"/>
</dbReference>
<keyword evidence="14" id="KW-1185">Reference proteome</keyword>
<dbReference type="EMBL" id="CP045121">
    <property type="protein sequence ID" value="QIN77370.1"/>
    <property type="molecule type" value="Genomic_DNA"/>
</dbReference>
<feature type="compositionally biased region" description="Basic and acidic residues" evidence="11">
    <location>
        <begin position="198"/>
        <end position="208"/>
    </location>
</feature>
<name>A0A6G8PSF7_9ACTN</name>
<organism evidence="13 14">
    <name type="scientific">Rubrobacter marinus</name>
    <dbReference type="NCBI Taxonomy" id="2653852"/>
    <lineage>
        <taxon>Bacteria</taxon>
        <taxon>Bacillati</taxon>
        <taxon>Actinomycetota</taxon>
        <taxon>Rubrobacteria</taxon>
        <taxon>Rubrobacterales</taxon>
        <taxon>Rubrobacteraceae</taxon>
        <taxon>Rubrobacter</taxon>
    </lineage>
</organism>
<evidence type="ECO:0000313" key="14">
    <source>
        <dbReference type="Proteomes" id="UP000502706"/>
    </source>
</evidence>
<evidence type="ECO:0000256" key="11">
    <source>
        <dbReference type="SAM" id="MobiDB-lite"/>
    </source>
</evidence>
<evidence type="ECO:0000256" key="8">
    <source>
        <dbReference type="ARBA" id="ARBA00023239"/>
    </source>
</evidence>
<keyword evidence="1" id="KW-1003">Cell membrane</keyword>
<evidence type="ECO:0000256" key="1">
    <source>
        <dbReference type="ARBA" id="ARBA00022475"/>
    </source>
</evidence>
<reference evidence="13 14" key="1">
    <citation type="submission" date="2019-10" db="EMBL/GenBank/DDBJ databases">
        <title>Rubrobacter sp nov SCSIO 52915 isolated from a deep-sea sediment in the South China Sea.</title>
        <authorList>
            <person name="Chen R.W."/>
        </authorList>
    </citation>
    <scope>NUCLEOTIDE SEQUENCE [LARGE SCALE GENOMIC DNA]</scope>
    <source>
        <strain evidence="13 14">SCSIO 52915</strain>
    </source>
</reference>
<evidence type="ECO:0000256" key="5">
    <source>
        <dbReference type="ARBA" id="ARBA00023136"/>
    </source>
</evidence>
<evidence type="ECO:0000256" key="9">
    <source>
        <dbReference type="ARBA" id="ARBA00023264"/>
    </source>
</evidence>
<dbReference type="CDD" id="cd02440">
    <property type="entry name" value="AdoMet_MTases"/>
    <property type="match status" value="1"/>
</dbReference>
<evidence type="ECO:0000256" key="6">
    <source>
        <dbReference type="ARBA" id="ARBA00023145"/>
    </source>
</evidence>
<dbReference type="InterPro" id="IPR041698">
    <property type="entry name" value="Methyltransf_25"/>
</dbReference>
<evidence type="ECO:0000256" key="2">
    <source>
        <dbReference type="ARBA" id="ARBA00022516"/>
    </source>
</evidence>
<evidence type="ECO:0000259" key="12">
    <source>
        <dbReference type="Pfam" id="PF13649"/>
    </source>
</evidence>
<dbReference type="GO" id="GO:0032259">
    <property type="term" value="P:methylation"/>
    <property type="evidence" value="ECO:0007669"/>
    <property type="project" value="UniProtKB-KW"/>
</dbReference>
<keyword evidence="4" id="KW-0443">Lipid metabolism</keyword>
<keyword evidence="7" id="KW-0594">Phospholipid biosynthesis</keyword>
<evidence type="ECO:0000256" key="10">
    <source>
        <dbReference type="ARBA" id="ARBA00023317"/>
    </source>
</evidence>
<keyword evidence="8" id="KW-0456">Lyase</keyword>
<accession>A0A6G8PSF7</accession>
<keyword evidence="10" id="KW-0670">Pyruvate</keyword>
<dbReference type="Pfam" id="PF02666">
    <property type="entry name" value="PS_Dcarbxylase"/>
    <property type="match status" value="1"/>
</dbReference>
<sequence length="422" mass="45382">MVLKKPGSRLGQDLYRRALFLGSMILHPRRVGAVWPTGRRAVADLLDMEDLSRADVVVEFGTGIGVYTEEILRRLGPDGVFLAFEVDERLAHAVAARLPDPRLTVINDSAENVERYLSGRKADAVVSSLPFTTLPASLKEEILVAARDALRPGGSMLVLQYSKNILPDLERLFGGIRRRFSPLNVPPPSSSPARRPKAPQEEGHDAQKLGRRPVLLPPPLALGALLLVLGRRRLGWAGLVASLGVLAFFRDPERRLVPEPGVAYAAADGFVKSVEPVEEEALPEGRGLSISTFLSLHNVHVNRSPIAGTVSRFEEIEGGYAPALFESSEGNRRNRLVVEGGDGTSAVVIPKAGSIARRISSWVGVGDEVEAGGRIGLIHFGSRTDVILPEGWEPLVSPGERVLAGLTPIARRATPPAGGTGR</sequence>
<protein>
    <submittedName>
        <fullName evidence="13">Methyltransferase domain-containing protein</fullName>
    </submittedName>
</protein>
<dbReference type="AlphaFoldDB" id="A0A6G8PSF7"/>
<dbReference type="InterPro" id="IPR033175">
    <property type="entry name" value="PSD-A"/>
</dbReference>
<dbReference type="Pfam" id="PF13649">
    <property type="entry name" value="Methyltransf_25"/>
    <property type="match status" value="1"/>
</dbReference>
<dbReference type="PANTHER" id="PTHR35809">
    <property type="entry name" value="ARCHAETIDYLSERINE DECARBOXYLASE PROENZYME-RELATED"/>
    <property type="match status" value="1"/>
</dbReference>